<reference evidence="8" key="2">
    <citation type="submission" date="2021-12" db="EMBL/GenBank/DDBJ databases">
        <title>Resequencing data analysis of finger millet.</title>
        <authorList>
            <person name="Hatakeyama M."/>
            <person name="Aluri S."/>
            <person name="Balachadran M.T."/>
            <person name="Sivarajan S.R."/>
            <person name="Poveda L."/>
            <person name="Shimizu-Inatsugi R."/>
            <person name="Schlapbach R."/>
            <person name="Sreeman S.M."/>
            <person name="Shimizu K.K."/>
        </authorList>
    </citation>
    <scope>NUCLEOTIDE SEQUENCE</scope>
</reference>
<evidence type="ECO:0000259" key="7">
    <source>
        <dbReference type="SMART" id="SM01349"/>
    </source>
</evidence>
<evidence type="ECO:0000256" key="2">
    <source>
        <dbReference type="ARBA" id="ARBA00022490"/>
    </source>
</evidence>
<proteinExistence type="predicted"/>
<evidence type="ECO:0000256" key="6">
    <source>
        <dbReference type="SAM" id="MobiDB-lite"/>
    </source>
</evidence>
<dbReference type="Pfam" id="PF02985">
    <property type="entry name" value="HEAT"/>
    <property type="match status" value="1"/>
</dbReference>
<evidence type="ECO:0000313" key="9">
    <source>
        <dbReference type="Proteomes" id="UP001054889"/>
    </source>
</evidence>
<dbReference type="InterPro" id="IPR024395">
    <property type="entry name" value="CLASP_N_dom"/>
</dbReference>
<dbReference type="InterPro" id="IPR000357">
    <property type="entry name" value="HEAT"/>
</dbReference>
<feature type="compositionally biased region" description="Low complexity" evidence="6">
    <location>
        <begin position="525"/>
        <end position="539"/>
    </location>
</feature>
<dbReference type="InterPro" id="IPR021133">
    <property type="entry name" value="HEAT_type_2"/>
</dbReference>
<comment type="subcellular location">
    <subcellularLocation>
        <location evidence="1">Cytoplasm</location>
        <location evidence="1">Cytoskeleton</location>
    </subcellularLocation>
</comment>
<dbReference type="GO" id="GO:0000226">
    <property type="term" value="P:microtubule cytoskeleton organization"/>
    <property type="evidence" value="ECO:0007669"/>
    <property type="project" value="UniProtKB-ARBA"/>
</dbReference>
<dbReference type="GO" id="GO:1902903">
    <property type="term" value="P:regulation of supramolecular fiber organization"/>
    <property type="evidence" value="ECO:0007669"/>
    <property type="project" value="UniProtKB-ARBA"/>
</dbReference>
<dbReference type="GO" id="GO:0005881">
    <property type="term" value="C:cytoplasmic microtubule"/>
    <property type="evidence" value="ECO:0007669"/>
    <property type="project" value="TreeGrafter"/>
</dbReference>
<dbReference type="PANTHER" id="PTHR21567">
    <property type="entry name" value="CLASP"/>
    <property type="match status" value="1"/>
</dbReference>
<keyword evidence="2" id="KW-0963">Cytoplasm</keyword>
<dbReference type="SMART" id="SM01349">
    <property type="entry name" value="TOG"/>
    <property type="match status" value="2"/>
</dbReference>
<feature type="repeat" description="HEAT" evidence="5">
    <location>
        <begin position="181"/>
        <end position="219"/>
    </location>
</feature>
<evidence type="ECO:0000256" key="1">
    <source>
        <dbReference type="ARBA" id="ARBA00004245"/>
    </source>
</evidence>
<dbReference type="EMBL" id="BQKI01000009">
    <property type="protein sequence ID" value="GJN02397.1"/>
    <property type="molecule type" value="Genomic_DNA"/>
</dbReference>
<protein>
    <recommendedName>
        <fullName evidence="7">TOG domain-containing protein</fullName>
    </recommendedName>
</protein>
<dbReference type="PANTHER" id="PTHR21567:SF9">
    <property type="entry name" value="CLIP-ASSOCIATING PROTEIN"/>
    <property type="match status" value="1"/>
</dbReference>
<dbReference type="Gene3D" id="1.25.10.10">
    <property type="entry name" value="Leucine-rich Repeat Variant"/>
    <property type="match status" value="2"/>
</dbReference>
<organism evidence="8 9">
    <name type="scientific">Eleusine coracana subsp. coracana</name>
    <dbReference type="NCBI Taxonomy" id="191504"/>
    <lineage>
        <taxon>Eukaryota</taxon>
        <taxon>Viridiplantae</taxon>
        <taxon>Streptophyta</taxon>
        <taxon>Embryophyta</taxon>
        <taxon>Tracheophyta</taxon>
        <taxon>Spermatophyta</taxon>
        <taxon>Magnoliopsida</taxon>
        <taxon>Liliopsida</taxon>
        <taxon>Poales</taxon>
        <taxon>Poaceae</taxon>
        <taxon>PACMAD clade</taxon>
        <taxon>Chloridoideae</taxon>
        <taxon>Cynodonteae</taxon>
        <taxon>Eleusininae</taxon>
        <taxon>Eleusine</taxon>
    </lineage>
</organism>
<dbReference type="SUPFAM" id="SSF48371">
    <property type="entry name" value="ARM repeat"/>
    <property type="match status" value="1"/>
</dbReference>
<dbReference type="InterPro" id="IPR011989">
    <property type="entry name" value="ARM-like"/>
</dbReference>
<dbReference type="Pfam" id="PF12348">
    <property type="entry name" value="CLASP_N"/>
    <property type="match status" value="1"/>
</dbReference>
<dbReference type="InterPro" id="IPR016024">
    <property type="entry name" value="ARM-type_fold"/>
</dbReference>
<dbReference type="AlphaFoldDB" id="A0AAV5CWV6"/>
<reference evidence="8" key="1">
    <citation type="journal article" date="2018" name="DNA Res.">
        <title>Multiple hybrid de novo genome assembly of finger millet, an orphan allotetraploid crop.</title>
        <authorList>
            <person name="Hatakeyama M."/>
            <person name="Aluri S."/>
            <person name="Balachadran M.T."/>
            <person name="Sivarajan S.R."/>
            <person name="Patrignani A."/>
            <person name="Gruter S."/>
            <person name="Poveda L."/>
            <person name="Shimizu-Inatsugi R."/>
            <person name="Baeten J."/>
            <person name="Francoijs K.J."/>
            <person name="Nataraja K.N."/>
            <person name="Reddy Y.A.N."/>
            <person name="Phadnis S."/>
            <person name="Ravikumar R.L."/>
            <person name="Schlapbach R."/>
            <person name="Sreeman S.M."/>
            <person name="Shimizu K.K."/>
        </authorList>
    </citation>
    <scope>NUCLEOTIDE SEQUENCE</scope>
</reference>
<feature type="domain" description="TOG" evidence="7">
    <location>
        <begin position="248"/>
        <end position="485"/>
    </location>
</feature>
<keyword evidence="9" id="KW-1185">Reference proteome</keyword>
<gene>
    <name evidence="8" type="primary">ga19743</name>
    <name evidence="8" type="ORF">PR202_ga19743</name>
</gene>
<dbReference type="InterPro" id="IPR034085">
    <property type="entry name" value="TOG"/>
</dbReference>
<dbReference type="Proteomes" id="UP001054889">
    <property type="component" value="Unassembled WGS sequence"/>
</dbReference>
<dbReference type="PROSITE" id="PS50077">
    <property type="entry name" value="HEAT_REPEAT"/>
    <property type="match status" value="1"/>
</dbReference>
<evidence type="ECO:0000313" key="8">
    <source>
        <dbReference type="EMBL" id="GJN02397.1"/>
    </source>
</evidence>
<dbReference type="GO" id="GO:0031110">
    <property type="term" value="P:regulation of microtubule polymerization or depolymerization"/>
    <property type="evidence" value="ECO:0007669"/>
    <property type="project" value="UniProtKB-ARBA"/>
</dbReference>
<accession>A0AAV5CWV6</accession>
<evidence type="ECO:0000256" key="3">
    <source>
        <dbReference type="ARBA" id="ARBA00022737"/>
    </source>
</evidence>
<feature type="domain" description="TOG" evidence="7">
    <location>
        <begin position="2"/>
        <end position="237"/>
    </location>
</feature>
<name>A0AAV5CWV6_ELECO</name>
<feature type="compositionally biased region" description="Polar residues" evidence="6">
    <location>
        <begin position="495"/>
        <end position="504"/>
    </location>
</feature>
<evidence type="ECO:0000256" key="4">
    <source>
        <dbReference type="ARBA" id="ARBA00023212"/>
    </source>
</evidence>
<feature type="region of interest" description="Disordered" evidence="6">
    <location>
        <begin position="478"/>
        <end position="506"/>
    </location>
</feature>
<keyword evidence="3" id="KW-0677">Repeat</keyword>
<feature type="region of interest" description="Disordered" evidence="6">
    <location>
        <begin position="525"/>
        <end position="557"/>
    </location>
</feature>
<dbReference type="GO" id="GO:0000278">
    <property type="term" value="P:mitotic cell cycle"/>
    <property type="evidence" value="ECO:0007669"/>
    <property type="project" value="UniProtKB-ARBA"/>
</dbReference>
<dbReference type="GO" id="GO:0005819">
    <property type="term" value="C:spindle"/>
    <property type="evidence" value="ECO:0007669"/>
    <property type="project" value="UniProtKB-ARBA"/>
</dbReference>
<comment type="caution">
    <text evidence="8">The sequence shown here is derived from an EMBL/GenBank/DDBJ whole genome shotgun (WGS) entry which is preliminary data.</text>
</comment>
<keyword evidence="4" id="KW-0206">Cytoskeleton</keyword>
<evidence type="ECO:0000256" key="5">
    <source>
        <dbReference type="PROSITE-ProRule" id="PRU00103"/>
    </source>
</evidence>
<sequence length="595" mass="66129">MEAALEAARAKDTKERLAGVERLHEALDAAARRGLTAAEVTALVDTCMDLTRDANFRVAQGGLQALSAAAVVAGEHFKIHLNGLVPRRRVERLGDGKQPVREAARQLLVTLMEVSPHCFRRCNHYLLIFLGKCSSPTIIVERAGSYAWTHKSWRVREEFVRTVATAVGLFASTEISLQRVLLSPVLQLMNDSNQSVREAAISCIEEMYKHMGSQFHEELQRHNLPSYMRVIHVQFIVLFSGDTDITEKPVEPVKVHSEKELLREFEKIAATLVPEKDWSIRIAAMQRIEALVYGGAADYPSFLILLKQLVSPLSTQLSDRRSSIVKQVLLLITLNIVPRSAPLPLYVLFKLVVITVLVIAESADTCIKTILRNCKVARILPRITDTAKNDRSAILRARCCEYALLILEYWADAPEIQRSADLYEDMIKCCVADAMSEVRATARTCYRMFSKTWPERSRRLFMSFDPAIQRIINEEDGVHKRHASPSLRDRVAQPSRASSHSSGTHIPGYGTSAIVAMDKSAAISSDSSFSSNNLRLSQSKTIGRSSERSLESVLNSSKEKVSAIESLLKGVSVSDRQNFSAARSTSLDLGIPSTA</sequence>
<dbReference type="GO" id="GO:0008017">
    <property type="term" value="F:microtubule binding"/>
    <property type="evidence" value="ECO:0007669"/>
    <property type="project" value="TreeGrafter"/>
</dbReference>